<protein>
    <submittedName>
        <fullName evidence="6">Chloride channel protein</fullName>
    </submittedName>
</protein>
<feature type="transmembrane region" description="Helical" evidence="5">
    <location>
        <begin position="106"/>
        <end position="137"/>
    </location>
</feature>
<dbReference type="PANTHER" id="PTHR43427:SF12">
    <property type="entry name" value="CHLORIDE TRANSPORTER"/>
    <property type="match status" value="1"/>
</dbReference>
<dbReference type="InterPro" id="IPR014743">
    <property type="entry name" value="Cl-channel_core"/>
</dbReference>
<gene>
    <name evidence="6" type="ORF">CG419_02040</name>
</gene>
<dbReference type="RefSeq" id="WP_089556314.1">
    <property type="nucleotide sequence ID" value="NZ_CP022474.1"/>
</dbReference>
<evidence type="ECO:0000313" key="6">
    <source>
        <dbReference type="EMBL" id="ASN59475.1"/>
    </source>
</evidence>
<comment type="subcellular location">
    <subcellularLocation>
        <location evidence="1">Membrane</location>
        <topology evidence="1">Multi-pass membrane protein</topology>
    </subcellularLocation>
</comment>
<dbReference type="Gene3D" id="1.10.3080.10">
    <property type="entry name" value="Clc chloride channel"/>
    <property type="match status" value="1"/>
</dbReference>
<feature type="transmembrane region" description="Helical" evidence="5">
    <location>
        <begin position="306"/>
        <end position="326"/>
    </location>
</feature>
<dbReference type="AlphaFoldDB" id="A0AAC9Y051"/>
<dbReference type="GO" id="GO:0015108">
    <property type="term" value="F:chloride transmembrane transporter activity"/>
    <property type="evidence" value="ECO:0007669"/>
    <property type="project" value="InterPro"/>
</dbReference>
<dbReference type="SUPFAM" id="SSF81340">
    <property type="entry name" value="Clc chloride channel"/>
    <property type="match status" value="1"/>
</dbReference>
<dbReference type="InterPro" id="IPR050368">
    <property type="entry name" value="ClC-type_chloride_channel"/>
</dbReference>
<keyword evidence="2 5" id="KW-0812">Transmembrane</keyword>
<feature type="transmembrane region" description="Helical" evidence="5">
    <location>
        <begin position="333"/>
        <end position="355"/>
    </location>
</feature>
<evidence type="ECO:0000256" key="4">
    <source>
        <dbReference type="ARBA" id="ARBA00023136"/>
    </source>
</evidence>
<dbReference type="Pfam" id="PF00654">
    <property type="entry name" value="Voltage_CLC"/>
    <property type="match status" value="1"/>
</dbReference>
<evidence type="ECO:0000256" key="3">
    <source>
        <dbReference type="ARBA" id="ARBA00022989"/>
    </source>
</evidence>
<reference evidence="6 7" key="1">
    <citation type="submission" date="2017-07" db="EMBL/GenBank/DDBJ databases">
        <title>Lactobacillus curvatus MRS6 whole genome.</title>
        <authorList>
            <person name="Jans C."/>
            <person name="Lagler S."/>
            <person name="Lacroix C."/>
            <person name="Meile L."/>
            <person name="Stevens M.J.A."/>
        </authorList>
    </citation>
    <scope>NUCLEOTIDE SEQUENCE [LARGE SCALE GENOMIC DNA]</scope>
    <source>
        <strain evidence="6 7">MRS6</strain>
    </source>
</reference>
<feature type="transmembrane region" description="Helical" evidence="5">
    <location>
        <begin position="223"/>
        <end position="245"/>
    </location>
</feature>
<keyword evidence="3 5" id="KW-1133">Transmembrane helix</keyword>
<name>A0AAC9Y051_LATCU</name>
<dbReference type="GO" id="GO:0016020">
    <property type="term" value="C:membrane"/>
    <property type="evidence" value="ECO:0007669"/>
    <property type="project" value="UniProtKB-SubCell"/>
</dbReference>
<evidence type="ECO:0000256" key="5">
    <source>
        <dbReference type="SAM" id="Phobius"/>
    </source>
</evidence>
<feature type="transmembrane region" description="Helical" evidence="5">
    <location>
        <begin position="375"/>
        <end position="399"/>
    </location>
</feature>
<feature type="transmembrane region" description="Helical" evidence="5">
    <location>
        <begin position="190"/>
        <end position="211"/>
    </location>
</feature>
<evidence type="ECO:0000313" key="7">
    <source>
        <dbReference type="Proteomes" id="UP000199749"/>
    </source>
</evidence>
<dbReference type="InterPro" id="IPR001807">
    <property type="entry name" value="ClC"/>
</dbReference>
<keyword evidence="4 5" id="KW-0472">Membrane</keyword>
<proteinExistence type="predicted"/>
<evidence type="ECO:0000256" key="1">
    <source>
        <dbReference type="ARBA" id="ARBA00004141"/>
    </source>
</evidence>
<evidence type="ECO:0000256" key="2">
    <source>
        <dbReference type="ARBA" id="ARBA00022692"/>
    </source>
</evidence>
<feature type="transmembrane region" description="Helical" evidence="5">
    <location>
        <begin position="266"/>
        <end position="286"/>
    </location>
</feature>
<dbReference type="CDD" id="cd00400">
    <property type="entry name" value="Voltage_gated_ClC"/>
    <property type="match status" value="1"/>
</dbReference>
<feature type="transmembrane region" description="Helical" evidence="5">
    <location>
        <begin position="56"/>
        <end position="76"/>
    </location>
</feature>
<organism evidence="6 7">
    <name type="scientific">Latilactobacillus curvatus</name>
    <name type="common">Lactobacillus curvatus</name>
    <dbReference type="NCBI Taxonomy" id="28038"/>
    <lineage>
        <taxon>Bacteria</taxon>
        <taxon>Bacillati</taxon>
        <taxon>Bacillota</taxon>
        <taxon>Bacilli</taxon>
        <taxon>Lactobacillales</taxon>
        <taxon>Lactobacillaceae</taxon>
        <taxon>Latilactobacillus</taxon>
    </lineage>
</organism>
<dbReference type="Proteomes" id="UP000199749">
    <property type="component" value="Chromosome"/>
</dbReference>
<dbReference type="EMBL" id="CP022474">
    <property type="protein sequence ID" value="ASN59475.1"/>
    <property type="molecule type" value="Genomic_DNA"/>
</dbReference>
<accession>A0AAC9Y051</accession>
<dbReference type="PANTHER" id="PTHR43427">
    <property type="entry name" value="CHLORIDE CHANNEL PROTEIN CLC-E"/>
    <property type="match status" value="1"/>
</dbReference>
<sequence length="409" mass="44687">MSSPTTKTTQFKIIFVLYSLLLGLLIGGIAAAFLALINFSTHLIWQVGYSHFNQPFYPLLVGLFGGLLVGLMQRYWGPYPKTMHETLSEFKQTGSVAYQQQVGKNIIAALVVLACGASLGPEAALSTIVGGLITWLGDRLKLTAQQKETFLTMGIGAMLAAIFHAPLAGVGEAIETTSLRDHFKSHFNQVLLYILTTATGILGFALVNQLFPKESPFTLHTPIIHWTLMVWPLLILALIVGLVFGNLFLKIEQWCQWLFDTIQRPVLLAMVAGVFLGACGLLSPYLLFSGEHYLFTFTKSGLDQSFIYLLLIGLGKTVLTNLLFAFGWRGGKIFPAIFASTAIGLSLAVVLPYTPGLLVATVVAVSCTVIVAQPYVTATLLLFLFPIQFFPVILLACLASHRIQKMLIK</sequence>
<feature type="transmembrane region" description="Helical" evidence="5">
    <location>
        <begin position="149"/>
        <end position="170"/>
    </location>
</feature>
<feature type="transmembrane region" description="Helical" evidence="5">
    <location>
        <begin position="12"/>
        <end position="36"/>
    </location>
</feature>